<evidence type="ECO:0000256" key="2">
    <source>
        <dbReference type="ARBA" id="ARBA00005334"/>
    </source>
</evidence>
<feature type="domain" description="Origin recognition complex subunit 4 C-terminal" evidence="9">
    <location>
        <begin position="237"/>
        <end position="426"/>
    </location>
</feature>
<dbReference type="InterPro" id="IPR041664">
    <property type="entry name" value="AAA_16"/>
</dbReference>
<evidence type="ECO:0000256" key="1">
    <source>
        <dbReference type="ARBA" id="ARBA00004123"/>
    </source>
</evidence>
<keyword evidence="11" id="KW-1185">Reference proteome</keyword>
<dbReference type="GO" id="GO:0006270">
    <property type="term" value="P:DNA replication initiation"/>
    <property type="evidence" value="ECO:0007669"/>
    <property type="project" value="TreeGrafter"/>
</dbReference>
<dbReference type="InterPro" id="IPR016527">
    <property type="entry name" value="ORC4"/>
</dbReference>
<evidence type="ECO:0000313" key="11">
    <source>
        <dbReference type="Proteomes" id="UP000242146"/>
    </source>
</evidence>
<evidence type="ECO:0000256" key="7">
    <source>
        <dbReference type="SAM" id="MobiDB-lite"/>
    </source>
</evidence>
<dbReference type="InterPro" id="IPR032705">
    <property type="entry name" value="ORC4_C"/>
</dbReference>
<feature type="domain" description="Orc1-like AAA ATPase" evidence="8">
    <location>
        <begin position="44"/>
        <end position="198"/>
    </location>
</feature>
<proteinExistence type="inferred from homology"/>
<comment type="caution">
    <text evidence="10">The sequence shown here is derived from an EMBL/GenBank/DDBJ whole genome shotgun (WGS) entry which is preliminary data.</text>
</comment>
<dbReference type="PANTHER" id="PTHR12087">
    <property type="entry name" value="ORIGIN RECOGNITION COMPLEX SUBUNIT 4"/>
    <property type="match status" value="1"/>
</dbReference>
<organism evidence="10 11">
    <name type="scientific">Hesseltinella vesiculosa</name>
    <dbReference type="NCBI Taxonomy" id="101127"/>
    <lineage>
        <taxon>Eukaryota</taxon>
        <taxon>Fungi</taxon>
        <taxon>Fungi incertae sedis</taxon>
        <taxon>Mucoromycota</taxon>
        <taxon>Mucoromycotina</taxon>
        <taxon>Mucoromycetes</taxon>
        <taxon>Mucorales</taxon>
        <taxon>Cunninghamellaceae</taxon>
        <taxon>Hesseltinella</taxon>
    </lineage>
</organism>
<evidence type="ECO:0000256" key="6">
    <source>
        <dbReference type="PIRNR" id="PIRNR007858"/>
    </source>
</evidence>
<dbReference type="SUPFAM" id="SSF52540">
    <property type="entry name" value="P-loop containing nucleoside triphosphate hydrolases"/>
    <property type="match status" value="1"/>
</dbReference>
<protein>
    <recommendedName>
        <fullName evidence="6">Origin recognition complex subunit 4</fullName>
    </recommendedName>
</protein>
<evidence type="ECO:0000259" key="8">
    <source>
        <dbReference type="Pfam" id="PF13191"/>
    </source>
</evidence>
<dbReference type="Proteomes" id="UP000242146">
    <property type="component" value="Unassembled WGS sequence"/>
</dbReference>
<keyword evidence="4 6" id="KW-0238">DNA-binding</keyword>
<comment type="similarity">
    <text evidence="2 6">Belongs to the ORC4 family.</text>
</comment>
<feature type="region of interest" description="Disordered" evidence="7">
    <location>
        <begin position="1"/>
        <end position="20"/>
    </location>
</feature>
<keyword evidence="5 6" id="KW-0539">Nucleus</keyword>
<accession>A0A1X2GG94</accession>
<dbReference type="Pfam" id="PF14629">
    <property type="entry name" value="ORC4_C"/>
    <property type="match status" value="1"/>
</dbReference>
<keyword evidence="3 6" id="KW-0235">DNA replication</keyword>
<evidence type="ECO:0000259" key="9">
    <source>
        <dbReference type="Pfam" id="PF14629"/>
    </source>
</evidence>
<comment type="function">
    <text evidence="6">Component of the origin recognition complex (ORC) that binds origins of replication.</text>
</comment>
<gene>
    <name evidence="10" type="ORF">DM01DRAFT_1336312</name>
</gene>
<dbReference type="Pfam" id="PF13191">
    <property type="entry name" value="AAA_16"/>
    <property type="match status" value="1"/>
</dbReference>
<comment type="subcellular location">
    <subcellularLocation>
        <location evidence="1 6">Nucleus</location>
    </subcellularLocation>
</comment>
<evidence type="ECO:0000256" key="3">
    <source>
        <dbReference type="ARBA" id="ARBA00022705"/>
    </source>
</evidence>
<dbReference type="STRING" id="101127.A0A1X2GG94"/>
<dbReference type="AlphaFoldDB" id="A0A1X2GG94"/>
<feature type="compositionally biased region" description="Polar residues" evidence="7">
    <location>
        <begin position="1"/>
        <end position="10"/>
    </location>
</feature>
<dbReference type="InterPro" id="IPR027417">
    <property type="entry name" value="P-loop_NTPase"/>
</dbReference>
<dbReference type="Gene3D" id="3.40.50.300">
    <property type="entry name" value="P-loop containing nucleotide triphosphate hydrolases"/>
    <property type="match status" value="1"/>
</dbReference>
<name>A0A1X2GG94_9FUNG</name>
<dbReference type="PIRSF" id="PIRSF007858">
    <property type="entry name" value="ORC4"/>
    <property type="match status" value="1"/>
</dbReference>
<evidence type="ECO:0000256" key="5">
    <source>
        <dbReference type="ARBA" id="ARBA00023242"/>
    </source>
</evidence>
<sequence length="444" mass="51050">MTKRAQSLNESPAKRPHLENENLKKAKKLLMSRLSEDSLPTQLRGLQAEYDRCYKLLEQTIVKGESNSCLLIGNRGTGKTALTRMVIDDLTKNLTPRHCHDFSVIRLNGLTETTDRLAINEIARQLSHVQYDMSFKEFTSFAESFEYTLSLLKQGDRSTLPLVFILEEFDLFAQHPKQSLLYTLFDATQSAQNPMAVIGLSCRIDALNLLEKRVKSRFSHRQIYLYPVPTFADFLAVAQDTLTLPDDLCDSSFVQPFNEAVQNLFQDDGINRILRRMFDITKDFRLFYKICFEPVSMLTDDAPFFQAQPFVEVGLEHRKDSKTEMLKGVSLLELVLIVSMKKLMEKDIVTFNFQMVYDEYKTFMTQTQVRGMGFGMKLYKRQVALKAFESLQSFELVCPVEKIGKCPKEFRMAKLMLEQAQITEAVLRYKDCPTNLTKWATGAA</sequence>
<evidence type="ECO:0000256" key="4">
    <source>
        <dbReference type="ARBA" id="ARBA00023125"/>
    </source>
</evidence>
<evidence type="ECO:0000313" key="10">
    <source>
        <dbReference type="EMBL" id="ORX53117.1"/>
    </source>
</evidence>
<dbReference type="GO" id="GO:0003688">
    <property type="term" value="F:DNA replication origin binding"/>
    <property type="evidence" value="ECO:0007669"/>
    <property type="project" value="TreeGrafter"/>
</dbReference>
<dbReference type="EMBL" id="MCGT01000016">
    <property type="protein sequence ID" value="ORX53117.1"/>
    <property type="molecule type" value="Genomic_DNA"/>
</dbReference>
<dbReference type="PANTHER" id="PTHR12087:SF0">
    <property type="entry name" value="ORIGIN RECOGNITION COMPLEX SUBUNIT 4"/>
    <property type="match status" value="1"/>
</dbReference>
<dbReference type="OrthoDB" id="343623at2759"/>
<reference evidence="10 11" key="1">
    <citation type="submission" date="2016-07" db="EMBL/GenBank/DDBJ databases">
        <title>Pervasive Adenine N6-methylation of Active Genes in Fungi.</title>
        <authorList>
            <consortium name="DOE Joint Genome Institute"/>
            <person name="Mondo S.J."/>
            <person name="Dannebaum R.O."/>
            <person name="Kuo R.C."/>
            <person name="Labutti K."/>
            <person name="Haridas S."/>
            <person name="Kuo A."/>
            <person name="Salamov A."/>
            <person name="Ahrendt S.R."/>
            <person name="Lipzen A."/>
            <person name="Sullivan W."/>
            <person name="Andreopoulos W.B."/>
            <person name="Clum A."/>
            <person name="Lindquist E."/>
            <person name="Daum C."/>
            <person name="Ramamoorthy G.K."/>
            <person name="Gryganskyi A."/>
            <person name="Culley D."/>
            <person name="Magnuson J.K."/>
            <person name="James T.Y."/>
            <person name="O'Malley M.A."/>
            <person name="Stajich J.E."/>
            <person name="Spatafora J.W."/>
            <person name="Visel A."/>
            <person name="Grigoriev I.V."/>
        </authorList>
    </citation>
    <scope>NUCLEOTIDE SEQUENCE [LARGE SCALE GENOMIC DNA]</scope>
    <source>
        <strain evidence="10 11">NRRL 3301</strain>
    </source>
</reference>
<dbReference type="GO" id="GO:0005664">
    <property type="term" value="C:nuclear origin of replication recognition complex"/>
    <property type="evidence" value="ECO:0007669"/>
    <property type="project" value="TreeGrafter"/>
</dbReference>